<protein>
    <submittedName>
        <fullName evidence="3">Activin_recp domain-containing protein</fullName>
    </submittedName>
</protein>
<reference evidence="3" key="1">
    <citation type="submission" date="2020-12" db="UniProtKB">
        <authorList>
            <consortium name="WormBaseParasite"/>
        </authorList>
    </citation>
    <scope>IDENTIFICATION</scope>
    <source>
        <strain evidence="3">MHco3</strain>
    </source>
</reference>
<dbReference type="AlphaFoldDB" id="A0A7I4YRN6"/>
<feature type="transmembrane region" description="Helical" evidence="1">
    <location>
        <begin position="179"/>
        <end position="202"/>
    </location>
</feature>
<keyword evidence="1" id="KW-1133">Transmembrane helix</keyword>
<sequence>LSFVVTWVVAGGSDMLYEVFLLFILIYDAVSISSCRDGNTTVLKTDQEVCTFTRQLTSDCKTEGSPVYGIDKNLTGDKCEVSSNFTLRCHCMSNMCNSDEAAMQAFIQHHLEADTGCFCPESFCYLYLICYLQKSGFHNRTGALRSSKFHGAYENLLSERNSKKRKYAKSIHSEESPMFFTVVGVVVFIHLLLIIGLIAIVWKRDNGNAKQTLAESMTSIAE</sequence>
<name>A0A7I4YRN6_HAECO</name>
<evidence type="ECO:0000313" key="2">
    <source>
        <dbReference type="Proteomes" id="UP000025227"/>
    </source>
</evidence>
<evidence type="ECO:0000256" key="1">
    <source>
        <dbReference type="SAM" id="Phobius"/>
    </source>
</evidence>
<proteinExistence type="predicted"/>
<organism evidence="2 3">
    <name type="scientific">Haemonchus contortus</name>
    <name type="common">Barber pole worm</name>
    <dbReference type="NCBI Taxonomy" id="6289"/>
    <lineage>
        <taxon>Eukaryota</taxon>
        <taxon>Metazoa</taxon>
        <taxon>Ecdysozoa</taxon>
        <taxon>Nematoda</taxon>
        <taxon>Chromadorea</taxon>
        <taxon>Rhabditida</taxon>
        <taxon>Rhabditina</taxon>
        <taxon>Rhabditomorpha</taxon>
        <taxon>Strongyloidea</taxon>
        <taxon>Trichostrongylidae</taxon>
        <taxon>Haemonchus</taxon>
    </lineage>
</organism>
<evidence type="ECO:0000313" key="3">
    <source>
        <dbReference type="WBParaSite" id="HCON_00134170-00001"/>
    </source>
</evidence>
<dbReference type="WBParaSite" id="HCON_00134170-00001">
    <property type="protein sequence ID" value="HCON_00134170-00001"/>
    <property type="gene ID" value="HCON_00134170"/>
</dbReference>
<accession>A0A7I4YRN6</accession>
<keyword evidence="2" id="KW-1185">Reference proteome</keyword>
<keyword evidence="1" id="KW-0472">Membrane</keyword>
<dbReference type="Proteomes" id="UP000025227">
    <property type="component" value="Unplaced"/>
</dbReference>
<keyword evidence="1" id="KW-0812">Transmembrane</keyword>
<feature type="transmembrane region" description="Helical" evidence="1">
    <location>
        <begin position="6"/>
        <end position="27"/>
    </location>
</feature>